<dbReference type="CDD" id="cd12148">
    <property type="entry name" value="fungal_TF_MHR"/>
    <property type="match status" value="1"/>
</dbReference>
<evidence type="ECO:0000256" key="2">
    <source>
        <dbReference type="ARBA" id="ARBA00022833"/>
    </source>
</evidence>
<dbReference type="InterPro" id="IPR007219">
    <property type="entry name" value="XnlR_reg_dom"/>
</dbReference>
<dbReference type="PROSITE" id="PS50048">
    <property type="entry name" value="ZN2_CY6_FUNGAL_2"/>
    <property type="match status" value="1"/>
</dbReference>
<accession>A0A8T9CBX4</accession>
<dbReference type="OrthoDB" id="4064873at2759"/>
<dbReference type="InterPro" id="IPR036864">
    <property type="entry name" value="Zn2-C6_fun-type_DNA-bd_sf"/>
</dbReference>
<dbReference type="InterPro" id="IPR001138">
    <property type="entry name" value="Zn2Cys6_DnaBD"/>
</dbReference>
<dbReference type="GO" id="GO:0000981">
    <property type="term" value="F:DNA-binding transcription factor activity, RNA polymerase II-specific"/>
    <property type="evidence" value="ECO:0007669"/>
    <property type="project" value="InterPro"/>
</dbReference>
<evidence type="ECO:0000313" key="9">
    <source>
        <dbReference type="EMBL" id="TVY82632.1"/>
    </source>
</evidence>
<keyword evidence="6" id="KW-0539">Nucleus</keyword>
<dbReference type="GO" id="GO:0003677">
    <property type="term" value="F:DNA binding"/>
    <property type="evidence" value="ECO:0007669"/>
    <property type="project" value="UniProtKB-KW"/>
</dbReference>
<evidence type="ECO:0000256" key="1">
    <source>
        <dbReference type="ARBA" id="ARBA00022723"/>
    </source>
</evidence>
<dbReference type="EMBL" id="QGMK01000294">
    <property type="protein sequence ID" value="TVY82632.1"/>
    <property type="molecule type" value="Genomic_DNA"/>
</dbReference>
<evidence type="ECO:0000256" key="3">
    <source>
        <dbReference type="ARBA" id="ARBA00023015"/>
    </source>
</evidence>
<keyword evidence="4" id="KW-0238">DNA-binding</keyword>
<dbReference type="InterPro" id="IPR052478">
    <property type="entry name" value="Metabolite_Synth_Reg"/>
</dbReference>
<evidence type="ECO:0000313" key="10">
    <source>
        <dbReference type="Proteomes" id="UP000469558"/>
    </source>
</evidence>
<gene>
    <name evidence="9" type="primary">RDR1_2</name>
    <name evidence="9" type="ORF">LSUE1_G002682</name>
</gene>
<sequence>MSDSQLVPLQGQTRVGSSPRRTMRRRIRKACEPCRRRKVKCDGGNPCELCLGYDYSCIYAKNEVTAVEKVSPPSNISPATPSKLPEKLPVTSISPGEDVKEPGNKLYVLSEEQQSPRTANTRFTRVDSAIAFPRSLGLSLDAGDPPRLQAFAWNTGTRRENLEVIRPNLFEYITLQDVETFSNIYFSDINPIFGISIREEFDRRVSHCWKTQDIDAGFEVVLCGVVALGSLFSSNMFMHEAAIVEQARLTLDHTFAHSRVLLSVDFVVGWILRAIYLRSTTRPHVSWMASSMAMHIAESIGLHQELGEIKMTQKAQSQSHFISEAEIETRRKIFWVASSLNQFLSAQYGRTMTVLQNITCRYPKAGSDDVADDLVGIIRLVPYLCDKGSPSSVAVLTEGIMQLGKLTIQKQPLLLLRAEAVFGVYRKVRYIGAALSPAQTEVVLSVITSALDAADSLTAQSKQWWTIVGVPFHSICVLLALNTMESLCLLHKAMETLQNVAIAFSSHVSREAARTAHYLVKVAEKKRRGELECLQRCLNLNTNMSASPYAQISSSEMLSDLPSFEWPTDVDLGFSDFLDASYIYEDTSMQEI</sequence>
<keyword evidence="2" id="KW-0862">Zinc</keyword>
<comment type="caution">
    <text evidence="9">The sequence shown here is derived from an EMBL/GenBank/DDBJ whole genome shotgun (WGS) entry which is preliminary data.</text>
</comment>
<evidence type="ECO:0000256" key="6">
    <source>
        <dbReference type="ARBA" id="ARBA00023242"/>
    </source>
</evidence>
<feature type="domain" description="Zn(2)-C6 fungal-type" evidence="8">
    <location>
        <begin position="30"/>
        <end position="59"/>
    </location>
</feature>
<dbReference type="GO" id="GO:0008270">
    <property type="term" value="F:zinc ion binding"/>
    <property type="evidence" value="ECO:0007669"/>
    <property type="project" value="InterPro"/>
</dbReference>
<evidence type="ECO:0000256" key="4">
    <source>
        <dbReference type="ARBA" id="ARBA00023125"/>
    </source>
</evidence>
<reference evidence="9 10" key="1">
    <citation type="submission" date="2018-05" db="EMBL/GenBank/DDBJ databases">
        <title>Genome sequencing and assembly of the regulated plant pathogen Lachnellula willkommii and related sister species for the development of diagnostic species identification markers.</title>
        <authorList>
            <person name="Giroux E."/>
            <person name="Bilodeau G."/>
        </authorList>
    </citation>
    <scope>NUCLEOTIDE SEQUENCE [LARGE SCALE GENOMIC DNA]</scope>
    <source>
        <strain evidence="9 10">CBS 268.59</strain>
    </source>
</reference>
<keyword evidence="5" id="KW-0804">Transcription</keyword>
<feature type="region of interest" description="Disordered" evidence="7">
    <location>
        <begin position="1"/>
        <end position="23"/>
    </location>
</feature>
<dbReference type="Pfam" id="PF04082">
    <property type="entry name" value="Fungal_trans"/>
    <property type="match status" value="1"/>
</dbReference>
<keyword evidence="10" id="KW-1185">Reference proteome</keyword>
<protein>
    <submittedName>
        <fullName evidence="9">Protein RDR1</fullName>
    </submittedName>
</protein>
<dbReference type="CDD" id="cd00067">
    <property type="entry name" value="GAL4"/>
    <property type="match status" value="1"/>
</dbReference>
<dbReference type="Pfam" id="PF00172">
    <property type="entry name" value="Zn_clus"/>
    <property type="match status" value="1"/>
</dbReference>
<dbReference type="SMART" id="SM00906">
    <property type="entry name" value="Fungal_trans"/>
    <property type="match status" value="1"/>
</dbReference>
<dbReference type="SMART" id="SM00066">
    <property type="entry name" value="GAL4"/>
    <property type="match status" value="1"/>
</dbReference>
<name>A0A8T9CBX4_9HELO</name>
<feature type="compositionally biased region" description="Polar residues" evidence="7">
    <location>
        <begin position="1"/>
        <end position="16"/>
    </location>
</feature>
<dbReference type="SUPFAM" id="SSF57701">
    <property type="entry name" value="Zn2/Cys6 DNA-binding domain"/>
    <property type="match status" value="1"/>
</dbReference>
<dbReference type="PROSITE" id="PS00463">
    <property type="entry name" value="ZN2_CY6_FUNGAL_1"/>
    <property type="match status" value="1"/>
</dbReference>
<dbReference type="GO" id="GO:0006351">
    <property type="term" value="P:DNA-templated transcription"/>
    <property type="evidence" value="ECO:0007669"/>
    <property type="project" value="InterPro"/>
</dbReference>
<dbReference type="PANTHER" id="PTHR31779:SF4">
    <property type="entry name" value="2-NITROPROPANE DIOXYGENASE FAMILY, PUTATIVE (AFU_ORTHOLOGUE AFUA_2G17430)-RELATED"/>
    <property type="match status" value="1"/>
</dbReference>
<proteinExistence type="predicted"/>
<evidence type="ECO:0000256" key="7">
    <source>
        <dbReference type="SAM" id="MobiDB-lite"/>
    </source>
</evidence>
<feature type="region of interest" description="Disordered" evidence="7">
    <location>
        <begin position="71"/>
        <end position="98"/>
    </location>
</feature>
<dbReference type="GO" id="GO:0009410">
    <property type="term" value="P:response to xenobiotic stimulus"/>
    <property type="evidence" value="ECO:0007669"/>
    <property type="project" value="TreeGrafter"/>
</dbReference>
<dbReference type="Proteomes" id="UP000469558">
    <property type="component" value="Unassembled WGS sequence"/>
</dbReference>
<dbReference type="AlphaFoldDB" id="A0A8T9CBX4"/>
<dbReference type="Gene3D" id="4.10.240.10">
    <property type="entry name" value="Zn(2)-C6 fungal-type DNA-binding domain"/>
    <property type="match status" value="1"/>
</dbReference>
<evidence type="ECO:0000256" key="5">
    <source>
        <dbReference type="ARBA" id="ARBA00023163"/>
    </source>
</evidence>
<dbReference type="PANTHER" id="PTHR31779">
    <property type="entry name" value="2-NITROPROPANE DIOXYGENASE FAMILY, PUTATIVE (AFU_ORTHOLOGUE AFUA_2G17430)-RELATED"/>
    <property type="match status" value="1"/>
</dbReference>
<evidence type="ECO:0000259" key="8">
    <source>
        <dbReference type="PROSITE" id="PS50048"/>
    </source>
</evidence>
<organism evidence="9 10">
    <name type="scientific">Lachnellula suecica</name>
    <dbReference type="NCBI Taxonomy" id="602035"/>
    <lineage>
        <taxon>Eukaryota</taxon>
        <taxon>Fungi</taxon>
        <taxon>Dikarya</taxon>
        <taxon>Ascomycota</taxon>
        <taxon>Pezizomycotina</taxon>
        <taxon>Leotiomycetes</taxon>
        <taxon>Helotiales</taxon>
        <taxon>Lachnaceae</taxon>
        <taxon>Lachnellula</taxon>
    </lineage>
</organism>
<keyword evidence="3" id="KW-0805">Transcription regulation</keyword>
<keyword evidence="1" id="KW-0479">Metal-binding</keyword>